<keyword evidence="5 7" id="KW-0472">Membrane</keyword>
<feature type="region of interest" description="Disordered" evidence="6">
    <location>
        <begin position="81"/>
        <end position="107"/>
    </location>
</feature>
<comment type="caution">
    <text evidence="10">The sequence shown here is derived from an EMBL/GenBank/DDBJ whole genome shotgun (WGS) entry which is preliminary data.</text>
</comment>
<feature type="transmembrane region" description="Helical" evidence="7">
    <location>
        <begin position="43"/>
        <end position="74"/>
    </location>
</feature>
<dbReference type="EMBL" id="BHZD01000001">
    <property type="protein sequence ID" value="GCD47370.1"/>
    <property type="molecule type" value="Genomic_DNA"/>
</dbReference>
<reference evidence="10 11" key="1">
    <citation type="submission" date="2018-11" db="EMBL/GenBank/DDBJ databases">
        <title>Whole genome sequence of Streptomyces paromomycinus NBRC 15454(T).</title>
        <authorList>
            <person name="Komaki H."/>
            <person name="Tamura T."/>
        </authorList>
    </citation>
    <scope>NUCLEOTIDE SEQUENCE [LARGE SCALE GENOMIC DNA]</scope>
    <source>
        <strain evidence="10 11">NBRC 15454</strain>
    </source>
</reference>
<dbReference type="GO" id="GO:0005886">
    <property type="term" value="C:plasma membrane"/>
    <property type="evidence" value="ECO:0007669"/>
    <property type="project" value="UniProtKB-SubCell"/>
</dbReference>
<evidence type="ECO:0000256" key="1">
    <source>
        <dbReference type="ARBA" id="ARBA00004651"/>
    </source>
</evidence>
<protein>
    <submittedName>
        <fullName evidence="10">Na(+)/H(+) antiporter subunit A</fullName>
    </submittedName>
</protein>
<dbReference type="AlphaFoldDB" id="A0A401WDL8"/>
<evidence type="ECO:0000256" key="6">
    <source>
        <dbReference type="SAM" id="MobiDB-lite"/>
    </source>
</evidence>
<keyword evidence="4 7" id="KW-1133">Transmembrane helix</keyword>
<feature type="compositionally biased region" description="Gly residues" evidence="6">
    <location>
        <begin position="93"/>
        <end position="107"/>
    </location>
</feature>
<evidence type="ECO:0000256" key="4">
    <source>
        <dbReference type="ARBA" id="ARBA00022989"/>
    </source>
</evidence>
<evidence type="ECO:0000256" key="5">
    <source>
        <dbReference type="ARBA" id="ARBA00023136"/>
    </source>
</evidence>
<feature type="chain" id="PRO_5019094242" evidence="8">
    <location>
        <begin position="24"/>
        <end position="107"/>
    </location>
</feature>
<dbReference type="Gene3D" id="1.20.120.1200">
    <property type="entry name" value="NADH-ubiquinone/plastoquinone oxidoreductase chain 6, subunit NuoJ"/>
    <property type="match status" value="1"/>
</dbReference>
<name>A0A401WDL8_STREY</name>
<evidence type="ECO:0000256" key="7">
    <source>
        <dbReference type="SAM" id="Phobius"/>
    </source>
</evidence>
<dbReference type="InterPro" id="IPR025383">
    <property type="entry name" value="MrpA_C/MbhD"/>
</dbReference>
<dbReference type="Pfam" id="PF13244">
    <property type="entry name" value="MbhD"/>
    <property type="match status" value="1"/>
</dbReference>
<organism evidence="10 11">
    <name type="scientific">Streptomyces paromomycinus</name>
    <name type="common">Streptomyces rimosus subsp. paromomycinus</name>
    <dbReference type="NCBI Taxonomy" id="92743"/>
    <lineage>
        <taxon>Bacteria</taxon>
        <taxon>Bacillati</taxon>
        <taxon>Actinomycetota</taxon>
        <taxon>Actinomycetes</taxon>
        <taxon>Kitasatosporales</taxon>
        <taxon>Streptomycetaceae</taxon>
        <taxon>Streptomyces</taxon>
    </lineage>
</organism>
<feature type="domain" description="MrpA C-terminal/MbhD" evidence="9">
    <location>
        <begin position="16"/>
        <end position="81"/>
    </location>
</feature>
<accession>A0A401WDL8</accession>
<keyword evidence="3 7" id="KW-0812">Transmembrane</keyword>
<proteinExistence type="predicted"/>
<evidence type="ECO:0000256" key="8">
    <source>
        <dbReference type="SAM" id="SignalP"/>
    </source>
</evidence>
<keyword evidence="8" id="KW-0732">Signal</keyword>
<evidence type="ECO:0000259" key="9">
    <source>
        <dbReference type="Pfam" id="PF13244"/>
    </source>
</evidence>
<sequence length="107" mass="11100">MRQPMNDVLIVLALALTAAAATAAVLARDPVRQSTVLALLGLALALLFTVLQAPDVALSQLAVGSVLTPLMLLLSVRKVRRKGRADGRERDTGGAGETGSAGEGERR</sequence>
<evidence type="ECO:0000256" key="3">
    <source>
        <dbReference type="ARBA" id="ARBA00022692"/>
    </source>
</evidence>
<gene>
    <name evidence="10" type="primary">mrpA</name>
    <name evidence="10" type="ORF">GKJPGBOP_07136</name>
</gene>
<keyword evidence="11" id="KW-1185">Reference proteome</keyword>
<feature type="signal peptide" evidence="8">
    <location>
        <begin position="1"/>
        <end position="23"/>
    </location>
</feature>
<keyword evidence="2" id="KW-1003">Cell membrane</keyword>
<dbReference type="Proteomes" id="UP000286746">
    <property type="component" value="Unassembled WGS sequence"/>
</dbReference>
<evidence type="ECO:0000313" key="11">
    <source>
        <dbReference type="Proteomes" id="UP000286746"/>
    </source>
</evidence>
<evidence type="ECO:0000256" key="2">
    <source>
        <dbReference type="ARBA" id="ARBA00022475"/>
    </source>
</evidence>
<comment type="subcellular location">
    <subcellularLocation>
        <location evidence="1">Cell membrane</location>
        <topology evidence="1">Multi-pass membrane protein</topology>
    </subcellularLocation>
</comment>
<dbReference type="InterPro" id="IPR042106">
    <property type="entry name" value="Nuo/plastoQ_OxRdtase_6_NuoJ"/>
</dbReference>
<evidence type="ECO:0000313" key="10">
    <source>
        <dbReference type="EMBL" id="GCD47370.1"/>
    </source>
</evidence>